<name>A0ABU3EIV8_9RHOB</name>
<dbReference type="PROSITE" id="PS51318">
    <property type="entry name" value="TAT"/>
    <property type="match status" value="1"/>
</dbReference>
<dbReference type="PANTHER" id="PTHR13887">
    <property type="entry name" value="GLUTATHIONE S-TRANSFERASE KAPPA"/>
    <property type="match status" value="1"/>
</dbReference>
<organism evidence="6 7">
    <name type="scientific">Paracoccus broussonetiae</name>
    <dbReference type="NCBI Taxonomy" id="3075834"/>
    <lineage>
        <taxon>Bacteria</taxon>
        <taxon>Pseudomonadati</taxon>
        <taxon>Pseudomonadota</taxon>
        <taxon>Alphaproteobacteria</taxon>
        <taxon>Rhodobacterales</taxon>
        <taxon>Paracoccaceae</taxon>
        <taxon>Paracoccus</taxon>
    </lineage>
</organism>
<sequence length="214" mass="23579">MASRSTETHDRRNFLRIGLATGIVAMAGLPATAQDNEMPAPLRRALEQEQLGAVLGNPTGDITLTEFFDYNCPHCRSMVGDLHRVIADDPNLRVVLREWPVFGAGSLYCARASLASLRQDRFWQFHTALLGIKGDADDKSAIRIAAQVGLDIPRLRADMEDIAIARQVEHSWLLAEQMGLVGTPSLIVGNLGGFGRQSRNEMRDMIAEARRGRS</sequence>
<dbReference type="Gene3D" id="3.40.30.10">
    <property type="entry name" value="Glutaredoxin"/>
    <property type="match status" value="1"/>
</dbReference>
<keyword evidence="7" id="KW-1185">Reference proteome</keyword>
<feature type="domain" description="Thioredoxin" evidence="5">
    <location>
        <begin position="15"/>
        <end position="211"/>
    </location>
</feature>
<dbReference type="CDD" id="cd03023">
    <property type="entry name" value="DsbA_Com1_like"/>
    <property type="match status" value="1"/>
</dbReference>
<proteinExistence type="predicted"/>
<dbReference type="InterPro" id="IPR013766">
    <property type="entry name" value="Thioredoxin_domain"/>
</dbReference>
<dbReference type="EMBL" id="JAVRQI010000018">
    <property type="protein sequence ID" value="MDT1064154.1"/>
    <property type="molecule type" value="Genomic_DNA"/>
</dbReference>
<evidence type="ECO:0000256" key="2">
    <source>
        <dbReference type="ARBA" id="ARBA00023002"/>
    </source>
</evidence>
<dbReference type="Pfam" id="PF01323">
    <property type="entry name" value="DSBA"/>
    <property type="match status" value="1"/>
</dbReference>
<dbReference type="PROSITE" id="PS00194">
    <property type="entry name" value="THIOREDOXIN_1"/>
    <property type="match status" value="1"/>
</dbReference>
<protein>
    <submittedName>
        <fullName evidence="6">DsbA family protein</fullName>
    </submittedName>
</protein>
<evidence type="ECO:0000256" key="4">
    <source>
        <dbReference type="ARBA" id="ARBA00023284"/>
    </source>
</evidence>
<dbReference type="PANTHER" id="PTHR13887:SF14">
    <property type="entry name" value="DISULFIDE BOND FORMATION PROTEIN D"/>
    <property type="match status" value="1"/>
</dbReference>
<dbReference type="Proteomes" id="UP001251085">
    <property type="component" value="Unassembled WGS sequence"/>
</dbReference>
<evidence type="ECO:0000256" key="1">
    <source>
        <dbReference type="ARBA" id="ARBA00022729"/>
    </source>
</evidence>
<dbReference type="InterPro" id="IPR001853">
    <property type="entry name" value="DSBA-like_thioredoxin_dom"/>
</dbReference>
<evidence type="ECO:0000313" key="6">
    <source>
        <dbReference type="EMBL" id="MDT1064154.1"/>
    </source>
</evidence>
<dbReference type="RefSeq" id="WP_311761242.1">
    <property type="nucleotide sequence ID" value="NZ_JAVRQI010000018.1"/>
</dbReference>
<keyword evidence="1" id="KW-0732">Signal</keyword>
<comment type="caution">
    <text evidence="6">The sequence shown here is derived from an EMBL/GenBank/DDBJ whole genome shotgun (WGS) entry which is preliminary data.</text>
</comment>
<dbReference type="InterPro" id="IPR017937">
    <property type="entry name" value="Thioredoxin_CS"/>
</dbReference>
<dbReference type="InterPro" id="IPR006311">
    <property type="entry name" value="TAT_signal"/>
</dbReference>
<reference evidence="7" key="1">
    <citation type="submission" date="2023-07" db="EMBL/GenBank/DDBJ databases">
        <title>Characterization of two Paracoccaceae strains isolated from Phycosphere and proposal of Xinfangfangia lacusdiani sp. nov.</title>
        <authorList>
            <person name="Deng Y."/>
            <person name="Zhang Y.Q."/>
        </authorList>
    </citation>
    <scope>NUCLEOTIDE SEQUENCE [LARGE SCALE GENOMIC DNA]</scope>
    <source>
        <strain evidence="7">CPCC 101403</strain>
    </source>
</reference>
<gene>
    <name evidence="6" type="ORF">RM190_19990</name>
</gene>
<dbReference type="InterPro" id="IPR036249">
    <property type="entry name" value="Thioredoxin-like_sf"/>
</dbReference>
<dbReference type="PROSITE" id="PS51352">
    <property type="entry name" value="THIOREDOXIN_2"/>
    <property type="match status" value="1"/>
</dbReference>
<keyword evidence="4" id="KW-0676">Redox-active center</keyword>
<keyword evidence="3" id="KW-1015">Disulfide bond</keyword>
<keyword evidence="2" id="KW-0560">Oxidoreductase</keyword>
<evidence type="ECO:0000256" key="3">
    <source>
        <dbReference type="ARBA" id="ARBA00023157"/>
    </source>
</evidence>
<accession>A0ABU3EIV8</accession>
<evidence type="ECO:0000259" key="5">
    <source>
        <dbReference type="PROSITE" id="PS51352"/>
    </source>
</evidence>
<evidence type="ECO:0000313" key="7">
    <source>
        <dbReference type="Proteomes" id="UP001251085"/>
    </source>
</evidence>
<dbReference type="SUPFAM" id="SSF52833">
    <property type="entry name" value="Thioredoxin-like"/>
    <property type="match status" value="1"/>
</dbReference>